<accession>A0A4R1RJ54</accession>
<keyword evidence="2" id="KW-1185">Reference proteome</keyword>
<protein>
    <submittedName>
        <fullName evidence="1">Gliding motility-associated-like protein</fullName>
    </submittedName>
</protein>
<evidence type="ECO:0000313" key="2">
    <source>
        <dbReference type="Proteomes" id="UP000295455"/>
    </source>
</evidence>
<dbReference type="SUPFAM" id="SSF49299">
    <property type="entry name" value="PKD domain"/>
    <property type="match status" value="1"/>
</dbReference>
<gene>
    <name evidence="1" type="ORF">EV196_104181</name>
</gene>
<comment type="caution">
    <text evidence="1">The sequence shown here is derived from an EMBL/GenBank/DDBJ whole genome shotgun (WGS) entry which is preliminary data.</text>
</comment>
<reference evidence="1 2" key="1">
    <citation type="submission" date="2019-03" db="EMBL/GenBank/DDBJ databases">
        <title>Genomic Encyclopedia of Type Strains, Phase IV (KMG-IV): sequencing the most valuable type-strain genomes for metagenomic binning, comparative biology and taxonomic classification.</title>
        <authorList>
            <person name="Goeker M."/>
        </authorList>
    </citation>
    <scope>NUCLEOTIDE SEQUENCE [LARGE SCALE GENOMIC DNA]</scope>
    <source>
        <strain evidence="1 2">DSM 18792</strain>
    </source>
</reference>
<dbReference type="Proteomes" id="UP000295455">
    <property type="component" value="Unassembled WGS sequence"/>
</dbReference>
<dbReference type="EMBL" id="SLUP01000004">
    <property type="protein sequence ID" value="TCL66151.1"/>
    <property type="molecule type" value="Genomic_DNA"/>
</dbReference>
<dbReference type="Gene3D" id="2.60.40.10">
    <property type="entry name" value="Immunoglobulins"/>
    <property type="match status" value="1"/>
</dbReference>
<dbReference type="SUPFAM" id="SSF63829">
    <property type="entry name" value="Calcium-dependent phosphotriesterase"/>
    <property type="match status" value="1"/>
</dbReference>
<proteinExistence type="predicted"/>
<dbReference type="InterPro" id="IPR013783">
    <property type="entry name" value="Ig-like_fold"/>
</dbReference>
<dbReference type="InterPro" id="IPR035986">
    <property type="entry name" value="PKD_dom_sf"/>
</dbReference>
<dbReference type="NCBIfam" id="TIGR04131">
    <property type="entry name" value="Bac_Flav_CTERM"/>
    <property type="match status" value="1"/>
</dbReference>
<sequence>MISLVALRSTMKNPLIILAFFSTIFCFAQKEASNWYFGDNAGISFNPDGTVTELINGKLSTIEGCTTISDANGELLFYTDGVTVWNKNHTMMPNGFGLFGDPSSTQSAIVVPKPKDPNIYYIFTVDTSTSNSDVNYGFNYSLVDLSLNGGLGNVTLKNDNLLEESSEKVTAVLKDCLTQSIWVITYAPLITGQFNTFYAYEVSSTGLNTVPIISTFSTFIDDARGYLKLSPDGTKLVSANASSGLYIYDFDKNTGMVSNETPIAINFSHNGFSRQIPYGVEFSQNNELLYITTYLETDSDDQNNSSAQYGALLQYNLTSPNISASEIVIDDRVTYRGGLQLGPNGKIYRAMNATYRQGLPYLSVINAPNNIGAACNYTNNSFQLSNNSRQGLPPFITSFFSEKIDIIRKTSTIESTELFLCDGDTYTLKSDVIPGATYTWSRNDVPLSETSPNLEVTEDGFYKVFIDPNTGDCDSTFEGVAFVTYNRNPVAYDYTLTQCDEDTVVGGFTRFNLNEATSYLTGNVTGLLVKFYRDIALTDEITNINSYSFNADNPRPIYTKVFDEKTGCYDTSLLSLNVTTTQIADFTPTPLCDELDSEDGINAFNLDTVTSEIQATYNFLYAITYYKTFDDALFEQNSLNTTFTNTNPYSQTIYARVENANSCFGILKVILTVNKLPNINPSSSTYYCLNKFPETININADIINSDPTNYTYYWSTGDSTYNIEINQVGTYTVTVTNANGCSKDKIITVQASNIATIDDIVIKDASQNNTVTVLASGEGTYEYRLLDENNSVYADFQSSNIFENVKPGFYSVSVKDIKNNCGTTQPFKISVIGFPKVFTPNGDGYNDTWQVYGVSSMFQPNTKVYIFDRYGKLIKELTPLGEGWNGLLNGRQLPVDDYWFSVKLQDGRIYKNHFTLKR</sequence>
<dbReference type="AlphaFoldDB" id="A0A4R1RJ54"/>
<name>A0A4R1RJ54_9FLAO</name>
<organism evidence="1 2">
    <name type="scientific">Mariniflexile fucanivorans</name>
    <dbReference type="NCBI Taxonomy" id="264023"/>
    <lineage>
        <taxon>Bacteria</taxon>
        <taxon>Pseudomonadati</taxon>
        <taxon>Bacteroidota</taxon>
        <taxon>Flavobacteriia</taxon>
        <taxon>Flavobacteriales</taxon>
        <taxon>Flavobacteriaceae</taxon>
        <taxon>Mariniflexile</taxon>
    </lineage>
</organism>
<dbReference type="InterPro" id="IPR026341">
    <property type="entry name" value="T9SS_type_B"/>
</dbReference>
<evidence type="ECO:0000313" key="1">
    <source>
        <dbReference type="EMBL" id="TCL66151.1"/>
    </source>
</evidence>
<dbReference type="Pfam" id="PF13585">
    <property type="entry name" value="CHU_C"/>
    <property type="match status" value="1"/>
</dbReference>